<organism evidence="16 17">
    <name type="scientific">Oleispira antarctica</name>
    <dbReference type="NCBI Taxonomy" id="188908"/>
    <lineage>
        <taxon>Bacteria</taxon>
        <taxon>Pseudomonadati</taxon>
        <taxon>Pseudomonadota</taxon>
        <taxon>Gammaproteobacteria</taxon>
        <taxon>Oceanospirillales</taxon>
        <taxon>Oceanospirillaceae</taxon>
        <taxon>Oleispira</taxon>
    </lineage>
</organism>
<evidence type="ECO:0000256" key="5">
    <source>
        <dbReference type="ARBA" id="ARBA00022692"/>
    </source>
</evidence>
<sequence length="800" mass="88168">MTGTTGKDMSILKSSLAVTVIEEEELARQAPFGFADALQPLPGFYVQNSGGNTSNSIGVRGLPATQHFEFISVHEDGLPVNYERYTTDAIQRYDMGIHKIEATRGGPSGVLTPNGAAAIVNVISKSGNKQEGTVKLTQSDYKNKRADLYFGTPLYNHWLMALSGYYHSGDTPRETGFDAEKGGQFKAKLTRLFSGGEVAFSYKHLDESNAFYLPLPIQRGENGNLKEISGFDLAHGNTTNVNNSVVPILFSDGHQLQADATRGAEVTLDSYTFNVKLELTDNWQFNHGSRVVDFLRDFNGIWTGSAGSISIMDASDYLEDDIDFGGGYGTVGDFFANNPGDKRCLQFVNSGELICQGSTALDGIGNNGLLQILNALNEPIKREQIISDSRFTYQTDNNSFSFGLLYFKIDHQRALQTSLFLSEVNSNNAQLMDIVAVDENNNVKAYLSDNGVVKHGQWRGNDDMQVSSYSVYLNDEFQVNDNLRIDGGLRFEQAKYKATSLLGVGDRVQVMGALDENGQDIDNVLANNYATPLLGNGDVTKHTSTYSEVAKTIGFNYLLTEDVAMYGRFAQGFQTPRADRISDIVISGIDTPASNIEFSELGIRYQGQTFNLSTTLSYTHFDNYLTGGVGFDNTGSEILNEAQVEVSGIEFEWAWIPLHWLSIEAMGVFQDAKLHGLTNPVIKHWAGNQPARMPNRQISITPTFKVNHAFQMHLSYRYLGERYGANDNIVEFPTCELISAGANYDITGSFSVEIKGKNITDEICYTEGNPRATSDENSLSYGYARPIVGATWLASLIYQF</sequence>
<evidence type="ECO:0000256" key="11">
    <source>
        <dbReference type="ARBA" id="ARBA00023237"/>
    </source>
</evidence>
<dbReference type="Pfam" id="PF07715">
    <property type="entry name" value="Plug"/>
    <property type="match status" value="1"/>
</dbReference>
<keyword evidence="11 12" id="KW-0998">Cell outer membrane</keyword>
<dbReference type="InterPro" id="IPR039426">
    <property type="entry name" value="TonB-dep_rcpt-like"/>
</dbReference>
<feature type="domain" description="TonB-dependent receptor-like beta-barrel" evidence="14">
    <location>
        <begin position="390"/>
        <end position="759"/>
    </location>
</feature>
<keyword evidence="9 13" id="KW-0798">TonB box</keyword>
<keyword evidence="4" id="KW-0410">Iron transport</keyword>
<evidence type="ECO:0000256" key="10">
    <source>
        <dbReference type="ARBA" id="ARBA00023136"/>
    </source>
</evidence>
<evidence type="ECO:0000256" key="6">
    <source>
        <dbReference type="ARBA" id="ARBA00022729"/>
    </source>
</evidence>
<comment type="caution">
    <text evidence="16">The sequence shown here is derived from an EMBL/GenBank/DDBJ whole genome shotgun (WGS) entry which is preliminary data.</text>
</comment>
<keyword evidence="3 12" id="KW-1134">Transmembrane beta strand</keyword>
<dbReference type="PROSITE" id="PS52016">
    <property type="entry name" value="TONB_DEPENDENT_REC_3"/>
    <property type="match status" value="1"/>
</dbReference>
<dbReference type="SUPFAM" id="SSF56935">
    <property type="entry name" value="Porins"/>
    <property type="match status" value="1"/>
</dbReference>
<dbReference type="InterPro" id="IPR037066">
    <property type="entry name" value="Plug_dom_sf"/>
</dbReference>
<evidence type="ECO:0000256" key="7">
    <source>
        <dbReference type="ARBA" id="ARBA00023004"/>
    </source>
</evidence>
<evidence type="ECO:0000256" key="1">
    <source>
        <dbReference type="ARBA" id="ARBA00004571"/>
    </source>
</evidence>
<dbReference type="Proteomes" id="UP000227088">
    <property type="component" value="Unassembled WGS sequence"/>
</dbReference>
<evidence type="ECO:0000259" key="15">
    <source>
        <dbReference type="Pfam" id="PF07715"/>
    </source>
</evidence>
<accession>A0A1Y5HT51</accession>
<evidence type="ECO:0000256" key="9">
    <source>
        <dbReference type="ARBA" id="ARBA00023077"/>
    </source>
</evidence>
<dbReference type="Pfam" id="PF00593">
    <property type="entry name" value="TonB_dep_Rec_b-barrel"/>
    <property type="match status" value="1"/>
</dbReference>
<dbReference type="InterPro" id="IPR012910">
    <property type="entry name" value="Plug_dom"/>
</dbReference>
<evidence type="ECO:0000256" key="12">
    <source>
        <dbReference type="PROSITE-ProRule" id="PRU01360"/>
    </source>
</evidence>
<evidence type="ECO:0000313" key="17">
    <source>
        <dbReference type="Proteomes" id="UP000227088"/>
    </source>
</evidence>
<dbReference type="InterPro" id="IPR000531">
    <property type="entry name" value="Beta-barrel_TonB"/>
</dbReference>
<dbReference type="PANTHER" id="PTHR32552:SF89">
    <property type="entry name" value="CATECHOLATE SIDEROPHORE RECEPTOR FIU"/>
    <property type="match status" value="1"/>
</dbReference>
<name>A0A1Y5HT51_OLEAN</name>
<reference evidence="17" key="1">
    <citation type="journal article" date="2017" name="Proc. Natl. Acad. Sci. U.S.A.">
        <title>Simulation of Deepwater Horizon oil plume reveals substrate specialization within a complex community of hydrocarbon degraders.</title>
        <authorList>
            <person name="Hu P."/>
            <person name="Dubinsky E.A."/>
            <person name="Probst A.J."/>
            <person name="Wang J."/>
            <person name="Sieber C.M.K."/>
            <person name="Tom L.M."/>
            <person name="Gardinali P."/>
            <person name="Banfield J.F."/>
            <person name="Atlas R.M."/>
            <person name="Andersen G.L."/>
        </authorList>
    </citation>
    <scope>NUCLEOTIDE SEQUENCE [LARGE SCALE GENOMIC DNA]</scope>
</reference>
<keyword evidence="8" id="KW-0406">Ion transport</keyword>
<keyword evidence="7" id="KW-0408">Iron</keyword>
<gene>
    <name evidence="16" type="ORF">A9R00_05740</name>
</gene>
<evidence type="ECO:0000256" key="8">
    <source>
        <dbReference type="ARBA" id="ARBA00023065"/>
    </source>
</evidence>
<keyword evidence="5 12" id="KW-0812">Transmembrane</keyword>
<keyword evidence="2 12" id="KW-0813">Transport</keyword>
<dbReference type="AlphaFoldDB" id="A0A1Y5HT51"/>
<proteinExistence type="inferred from homology"/>
<feature type="domain" description="TonB-dependent receptor plug" evidence="15">
    <location>
        <begin position="13"/>
        <end position="118"/>
    </location>
</feature>
<keyword evidence="6" id="KW-0732">Signal</keyword>
<dbReference type="EMBL" id="MABE01000327">
    <property type="protein sequence ID" value="OUS40491.1"/>
    <property type="molecule type" value="Genomic_DNA"/>
</dbReference>
<evidence type="ECO:0000256" key="13">
    <source>
        <dbReference type="RuleBase" id="RU003357"/>
    </source>
</evidence>
<dbReference type="PANTHER" id="PTHR32552">
    <property type="entry name" value="FERRICHROME IRON RECEPTOR-RELATED"/>
    <property type="match status" value="1"/>
</dbReference>
<evidence type="ECO:0000256" key="2">
    <source>
        <dbReference type="ARBA" id="ARBA00022448"/>
    </source>
</evidence>
<dbReference type="Gene3D" id="2.170.130.10">
    <property type="entry name" value="TonB-dependent receptor, plug domain"/>
    <property type="match status" value="1"/>
</dbReference>
<dbReference type="GO" id="GO:0009279">
    <property type="term" value="C:cell outer membrane"/>
    <property type="evidence" value="ECO:0007669"/>
    <property type="project" value="UniProtKB-SubCell"/>
</dbReference>
<keyword evidence="10 12" id="KW-0472">Membrane</keyword>
<dbReference type="Gene3D" id="2.40.170.20">
    <property type="entry name" value="TonB-dependent receptor, beta-barrel domain"/>
    <property type="match status" value="1"/>
</dbReference>
<evidence type="ECO:0000259" key="14">
    <source>
        <dbReference type="Pfam" id="PF00593"/>
    </source>
</evidence>
<dbReference type="GO" id="GO:0015344">
    <property type="term" value="F:siderophore uptake transmembrane transporter activity"/>
    <property type="evidence" value="ECO:0007669"/>
    <property type="project" value="TreeGrafter"/>
</dbReference>
<evidence type="ECO:0008006" key="18">
    <source>
        <dbReference type="Google" id="ProtNLM"/>
    </source>
</evidence>
<evidence type="ECO:0000313" key="16">
    <source>
        <dbReference type="EMBL" id="OUS40491.1"/>
    </source>
</evidence>
<protein>
    <recommendedName>
        <fullName evidence="18">TonB-dependent receptor</fullName>
    </recommendedName>
</protein>
<comment type="similarity">
    <text evidence="12 13">Belongs to the TonB-dependent receptor family.</text>
</comment>
<dbReference type="InterPro" id="IPR036942">
    <property type="entry name" value="Beta-barrel_TonB_sf"/>
</dbReference>
<comment type="subcellular location">
    <subcellularLocation>
        <location evidence="1 12">Cell outer membrane</location>
        <topology evidence="1 12">Multi-pass membrane protein</topology>
    </subcellularLocation>
</comment>
<evidence type="ECO:0000256" key="3">
    <source>
        <dbReference type="ARBA" id="ARBA00022452"/>
    </source>
</evidence>
<evidence type="ECO:0000256" key="4">
    <source>
        <dbReference type="ARBA" id="ARBA00022496"/>
    </source>
</evidence>